<dbReference type="Proteomes" id="UP000070633">
    <property type="component" value="Unassembled WGS sequence"/>
</dbReference>
<dbReference type="Pfam" id="PF04230">
    <property type="entry name" value="PS_pyruv_trans"/>
    <property type="match status" value="1"/>
</dbReference>
<comment type="caution">
    <text evidence="2">The sequence shown here is derived from an EMBL/GenBank/DDBJ whole genome shotgun (WGS) entry which is preliminary data.</text>
</comment>
<reference evidence="2 3" key="1">
    <citation type="journal article" date="2016" name="Sci. Rep.">
        <title>Metabolic traits of an uncultured archaeal lineage -MSBL1- from brine pools of the Red Sea.</title>
        <authorList>
            <person name="Mwirichia R."/>
            <person name="Alam I."/>
            <person name="Rashid M."/>
            <person name="Vinu M."/>
            <person name="Ba-Alawi W."/>
            <person name="Anthony Kamau A."/>
            <person name="Kamanda Ngugi D."/>
            <person name="Goker M."/>
            <person name="Klenk H.P."/>
            <person name="Bajic V."/>
            <person name="Stingl U."/>
        </authorList>
    </citation>
    <scope>NUCLEOTIDE SEQUENCE [LARGE SCALE GENOMIC DNA]</scope>
    <source>
        <strain evidence="2">SCGC-AAA382M17</strain>
    </source>
</reference>
<evidence type="ECO:0000313" key="3">
    <source>
        <dbReference type="Proteomes" id="UP000070633"/>
    </source>
</evidence>
<feature type="domain" description="Polysaccharide pyruvyl transferase" evidence="1">
    <location>
        <begin position="29"/>
        <end position="220"/>
    </location>
</feature>
<gene>
    <name evidence="2" type="ORF">AKJ55_00765</name>
</gene>
<evidence type="ECO:0000259" key="1">
    <source>
        <dbReference type="Pfam" id="PF04230"/>
    </source>
</evidence>
<evidence type="ECO:0000313" key="2">
    <source>
        <dbReference type="EMBL" id="KXB08564.1"/>
    </source>
</evidence>
<sequence>MIVNKEEINMSGTQAKSKIIQFGGGWMENIGNAFIDMGSLYVLNKALEKKEIFLSSNFPSGFLGRIGSMGRLLMANHNKFLDIRRNYDDVEYIVFSGSLLNEEWWKWYFPNNLYDSDKKIIIHGGGGHSLKEKEIQNVRKHLKKIENFYAFVSRDEDSFEFYEDLAEHSFNGIDCAFFARDYFSNPPHLDYREYIALTFDKIKEPELNTEKKIIRPHHSLWSLHKLYRKLLTNGIGTELVVSL</sequence>
<accession>A0ABR5TJV9</accession>
<keyword evidence="3" id="KW-1185">Reference proteome</keyword>
<name>A0ABR5TJV9_9EURY</name>
<dbReference type="EMBL" id="LHYI01000013">
    <property type="protein sequence ID" value="KXB08564.1"/>
    <property type="molecule type" value="Genomic_DNA"/>
</dbReference>
<organism evidence="2 3">
    <name type="scientific">candidate division MSBL1 archaeon SCGC-AAA382M17</name>
    <dbReference type="NCBI Taxonomy" id="1698284"/>
    <lineage>
        <taxon>Archaea</taxon>
        <taxon>Methanobacteriati</taxon>
        <taxon>Methanobacteriota</taxon>
        <taxon>candidate division MSBL1</taxon>
    </lineage>
</organism>
<dbReference type="InterPro" id="IPR007345">
    <property type="entry name" value="Polysacch_pyruvyl_Trfase"/>
</dbReference>
<protein>
    <recommendedName>
        <fullName evidence="1">Polysaccharide pyruvyl transferase domain-containing protein</fullName>
    </recommendedName>
</protein>
<proteinExistence type="predicted"/>